<dbReference type="SUPFAM" id="SSF88659">
    <property type="entry name" value="Sigma3 and sigma4 domains of RNA polymerase sigma factors"/>
    <property type="match status" value="1"/>
</dbReference>
<keyword evidence="4 6" id="KW-0238">DNA-binding</keyword>
<dbReference type="PROSITE" id="PS01063">
    <property type="entry name" value="SIGMA70_ECF"/>
    <property type="match status" value="1"/>
</dbReference>
<feature type="domain" description="RNA polymerase sigma factor 70 region 4 type 2" evidence="9">
    <location>
        <begin position="116"/>
        <end position="167"/>
    </location>
</feature>
<feature type="region of interest" description="Disordered" evidence="7">
    <location>
        <begin position="173"/>
        <end position="222"/>
    </location>
</feature>
<dbReference type="Pfam" id="PF08281">
    <property type="entry name" value="Sigma70_r4_2"/>
    <property type="match status" value="1"/>
</dbReference>
<dbReference type="Pfam" id="PF04542">
    <property type="entry name" value="Sigma70_r2"/>
    <property type="match status" value="1"/>
</dbReference>
<keyword evidence="11" id="KW-1185">Reference proteome</keyword>
<evidence type="ECO:0000256" key="7">
    <source>
        <dbReference type="SAM" id="MobiDB-lite"/>
    </source>
</evidence>
<evidence type="ECO:0000256" key="1">
    <source>
        <dbReference type="ARBA" id="ARBA00010641"/>
    </source>
</evidence>
<name>A0A934KDX8_9BACT</name>
<evidence type="ECO:0000256" key="6">
    <source>
        <dbReference type="RuleBase" id="RU000716"/>
    </source>
</evidence>
<dbReference type="Gene3D" id="1.10.1740.10">
    <property type="match status" value="1"/>
</dbReference>
<proteinExistence type="inferred from homology"/>
<organism evidence="10 11">
    <name type="scientific">Candidatus Nephthysia bennettiae</name>
    <dbReference type="NCBI Taxonomy" id="3127016"/>
    <lineage>
        <taxon>Bacteria</taxon>
        <taxon>Bacillati</taxon>
        <taxon>Candidatus Dormiibacterota</taxon>
        <taxon>Candidatus Dormibacteria</taxon>
        <taxon>Candidatus Dormibacterales</taxon>
        <taxon>Candidatus Dormibacteraceae</taxon>
        <taxon>Candidatus Nephthysia</taxon>
    </lineage>
</organism>
<evidence type="ECO:0000259" key="8">
    <source>
        <dbReference type="Pfam" id="PF04542"/>
    </source>
</evidence>
<evidence type="ECO:0000313" key="11">
    <source>
        <dbReference type="Proteomes" id="UP000612893"/>
    </source>
</evidence>
<dbReference type="EMBL" id="JAEKNR010000239">
    <property type="protein sequence ID" value="MBJ7601243.1"/>
    <property type="molecule type" value="Genomic_DNA"/>
</dbReference>
<comment type="caution">
    <text evidence="10">The sequence shown here is derived from an EMBL/GenBank/DDBJ whole genome shotgun (WGS) entry which is preliminary data.</text>
</comment>
<dbReference type="InterPro" id="IPR000838">
    <property type="entry name" value="RNA_pol_sigma70_ECF_CS"/>
</dbReference>
<dbReference type="GO" id="GO:0003677">
    <property type="term" value="F:DNA binding"/>
    <property type="evidence" value="ECO:0007669"/>
    <property type="project" value="UniProtKB-KW"/>
</dbReference>
<dbReference type="AlphaFoldDB" id="A0A934KDX8"/>
<keyword evidence="5 6" id="KW-0804">Transcription</keyword>
<dbReference type="GO" id="GO:0016987">
    <property type="term" value="F:sigma factor activity"/>
    <property type="evidence" value="ECO:0007669"/>
    <property type="project" value="UniProtKB-KW"/>
</dbReference>
<dbReference type="Gene3D" id="1.10.10.10">
    <property type="entry name" value="Winged helix-like DNA-binding domain superfamily/Winged helix DNA-binding domain"/>
    <property type="match status" value="1"/>
</dbReference>
<dbReference type="InterPro" id="IPR039425">
    <property type="entry name" value="RNA_pol_sigma-70-like"/>
</dbReference>
<dbReference type="CDD" id="cd06171">
    <property type="entry name" value="Sigma70_r4"/>
    <property type="match status" value="1"/>
</dbReference>
<dbReference type="InterPro" id="IPR036388">
    <property type="entry name" value="WH-like_DNA-bd_sf"/>
</dbReference>
<reference evidence="10" key="1">
    <citation type="submission" date="2020-10" db="EMBL/GenBank/DDBJ databases">
        <title>Ca. Dormibacterota MAGs.</title>
        <authorList>
            <person name="Montgomery K."/>
        </authorList>
    </citation>
    <scope>NUCLEOTIDE SEQUENCE [LARGE SCALE GENOMIC DNA]</scope>
    <source>
        <strain evidence="10">SC8812_S17_10</strain>
    </source>
</reference>
<evidence type="ECO:0000259" key="9">
    <source>
        <dbReference type="Pfam" id="PF08281"/>
    </source>
</evidence>
<accession>A0A934KDX8</accession>
<evidence type="ECO:0000256" key="2">
    <source>
        <dbReference type="ARBA" id="ARBA00023015"/>
    </source>
</evidence>
<sequence>MILATGAWPIDLDRELDPRTDFAAVYEAHYQSVYRAVRGISLDPDLAEDVTQDAFLKAYRARGRYRPDSRLESWLCTIAVREALTRVRWLAVQRRLVRLVGLREGEPAPPPSLPDLVDEALSILSARTRAVVVLHHEHGYRYREIAQMLGVPEGTVASRLSDGLRRMRQHLEGGRSQAFGAAQTRPPPATRGELQVGGRRRPQARPLNGPPPSLAPRRGWRT</sequence>
<evidence type="ECO:0000313" key="10">
    <source>
        <dbReference type="EMBL" id="MBJ7601243.1"/>
    </source>
</evidence>
<evidence type="ECO:0000256" key="3">
    <source>
        <dbReference type="ARBA" id="ARBA00023082"/>
    </source>
</evidence>
<evidence type="ECO:0000256" key="5">
    <source>
        <dbReference type="ARBA" id="ARBA00023163"/>
    </source>
</evidence>
<dbReference type="Proteomes" id="UP000612893">
    <property type="component" value="Unassembled WGS sequence"/>
</dbReference>
<dbReference type="PANTHER" id="PTHR43133">
    <property type="entry name" value="RNA POLYMERASE ECF-TYPE SIGMA FACTO"/>
    <property type="match status" value="1"/>
</dbReference>
<dbReference type="SUPFAM" id="SSF88946">
    <property type="entry name" value="Sigma2 domain of RNA polymerase sigma factors"/>
    <property type="match status" value="1"/>
</dbReference>
<keyword evidence="2 6" id="KW-0805">Transcription regulation</keyword>
<evidence type="ECO:0000256" key="4">
    <source>
        <dbReference type="ARBA" id="ARBA00023125"/>
    </source>
</evidence>
<dbReference type="InterPro" id="IPR013324">
    <property type="entry name" value="RNA_pol_sigma_r3/r4-like"/>
</dbReference>
<dbReference type="InterPro" id="IPR013325">
    <property type="entry name" value="RNA_pol_sigma_r2"/>
</dbReference>
<dbReference type="InterPro" id="IPR013249">
    <property type="entry name" value="RNA_pol_sigma70_r4_t2"/>
</dbReference>
<dbReference type="GO" id="GO:0006950">
    <property type="term" value="P:response to stress"/>
    <property type="evidence" value="ECO:0007669"/>
    <property type="project" value="UniProtKB-ARBA"/>
</dbReference>
<feature type="domain" description="RNA polymerase sigma-70 region 2" evidence="8">
    <location>
        <begin position="26"/>
        <end position="88"/>
    </location>
</feature>
<gene>
    <name evidence="10" type="ORF">JF922_24620</name>
</gene>
<dbReference type="InterPro" id="IPR007627">
    <property type="entry name" value="RNA_pol_sigma70_r2"/>
</dbReference>
<dbReference type="PANTHER" id="PTHR43133:SF8">
    <property type="entry name" value="RNA POLYMERASE SIGMA FACTOR HI_1459-RELATED"/>
    <property type="match status" value="1"/>
</dbReference>
<protein>
    <recommendedName>
        <fullName evidence="6">RNA polymerase sigma factor</fullName>
    </recommendedName>
</protein>
<keyword evidence="3 6" id="KW-0731">Sigma factor</keyword>
<comment type="similarity">
    <text evidence="1 6">Belongs to the sigma-70 factor family. ECF subfamily.</text>
</comment>
<dbReference type="RefSeq" id="WP_338205407.1">
    <property type="nucleotide sequence ID" value="NZ_JAEKNR010000239.1"/>
</dbReference>